<protein>
    <recommendedName>
        <fullName evidence="3">Glycosyltransferase</fullName>
    </recommendedName>
</protein>
<dbReference type="Proteomes" id="UP001054801">
    <property type="component" value="Chromosome"/>
</dbReference>
<evidence type="ECO:0008006" key="3">
    <source>
        <dbReference type="Google" id="ProtNLM"/>
    </source>
</evidence>
<gene>
    <name evidence="1" type="ORF">L2Y54_07650</name>
</gene>
<evidence type="ECO:0000313" key="2">
    <source>
        <dbReference type="Proteomes" id="UP001054801"/>
    </source>
</evidence>
<evidence type="ECO:0000313" key="1">
    <source>
        <dbReference type="EMBL" id="UJS25908.1"/>
    </source>
</evidence>
<dbReference type="SUPFAM" id="SSF53756">
    <property type="entry name" value="UDP-Glycosyltransferase/glycogen phosphorylase"/>
    <property type="match status" value="1"/>
</dbReference>
<dbReference type="Gene3D" id="3.40.50.2000">
    <property type="entry name" value="Glycogen Phosphorylase B"/>
    <property type="match status" value="1"/>
</dbReference>
<accession>A0ABY3T3B3</accession>
<sequence>MKALHVLSGESGAVLRERGLDTYPSVYNALHVLHQNGWENHLITAVNTHGFEHLLQENHRFGAHPLQKAWQLGRVGRQFDMIILYEPRDIKLYQLAKLCGVDLKTRTQHLVHHSLEVPVHQLGRRCWKSKLHRYLYSGYAAVDKVIIQDATRHTLLKQHCPDLAKKSTSYVPNAYIPAVEPSSTSLAWFDTLRQHSQTLVSYIGAIESWALSDTLFRAIADKTAITFLFSGWSSDGFAETMMERYAHCPHIHFNMGKKSLADLNYIVKHTDIGLVFYDSTDPNINEIGLSSGKLHKYLSFAKPVITNDIASLREFLHSHQLGLAVPPEQFGIAIATLVAQQPQYAQHIAEHYPTLINFERSYRQFLGTLEHPAHNVTTHCVSPCGIPLYLLALL</sequence>
<dbReference type="EMBL" id="CP091244">
    <property type="protein sequence ID" value="UJS25908.1"/>
    <property type="molecule type" value="Genomic_DNA"/>
</dbReference>
<organism evidence="1 2">
    <name type="scientific">Thiothrix winogradskyi</name>
    <dbReference type="NCBI Taxonomy" id="96472"/>
    <lineage>
        <taxon>Bacteria</taxon>
        <taxon>Pseudomonadati</taxon>
        <taxon>Pseudomonadota</taxon>
        <taxon>Gammaproteobacteria</taxon>
        <taxon>Thiotrichales</taxon>
        <taxon>Thiotrichaceae</taxon>
        <taxon>Thiothrix</taxon>
    </lineage>
</organism>
<proteinExistence type="predicted"/>
<reference evidence="1" key="1">
    <citation type="journal article" date="2022" name="Microorganisms">
        <title>Two New Species of Filamentous Sulfur Bacteria of the Genus Thiothrix, Thiothrix winogradskyi sp. nov. and 'Candidatus Thiothrix sulfatifontis' sp. nov.</title>
        <authorList>
            <person name="Ravin N.V."/>
            <person name="Rossetti S."/>
            <person name="Beletsky A.V."/>
            <person name="Kadnikov V.V."/>
            <person name="Rudenko T.S."/>
            <person name="Smolyakov D.D."/>
            <person name="Moskvitina M.I."/>
            <person name="Gureeva M.V."/>
            <person name="Mardanov A.V."/>
            <person name="Grabovich M.Y."/>
        </authorList>
    </citation>
    <scope>NUCLEOTIDE SEQUENCE</scope>
    <source>
        <strain evidence="1">CT3</strain>
    </source>
</reference>
<name>A0ABY3T3B3_9GAMM</name>
<dbReference type="RefSeq" id="WP_236501232.1">
    <property type="nucleotide sequence ID" value="NZ_CP091244.1"/>
</dbReference>
<keyword evidence="2" id="KW-1185">Reference proteome</keyword>